<dbReference type="Gene3D" id="3.40.640.10">
    <property type="entry name" value="Type I PLP-dependent aspartate aminotransferase-like (Major domain)"/>
    <property type="match status" value="1"/>
</dbReference>
<dbReference type="InterPro" id="IPR050103">
    <property type="entry name" value="Class-III_PLP-dep_AT"/>
</dbReference>
<evidence type="ECO:0000256" key="4">
    <source>
        <dbReference type="ARBA" id="ARBA00022490"/>
    </source>
</evidence>
<evidence type="ECO:0000256" key="1">
    <source>
        <dbReference type="ARBA" id="ARBA00001933"/>
    </source>
</evidence>
<dbReference type="InterPro" id="IPR015421">
    <property type="entry name" value="PyrdxlP-dep_Trfase_major"/>
</dbReference>
<evidence type="ECO:0000256" key="2">
    <source>
        <dbReference type="ARBA" id="ARBA00004998"/>
    </source>
</evidence>
<dbReference type="KEGG" id="kme:H0A61_02005"/>
<dbReference type="UniPathway" id="UPA00098">
    <property type="reaction ID" value="UER00358"/>
</dbReference>
<feature type="modified residue" description="N6-(pyridoxal phosphate)lysine" evidence="11">
    <location>
        <position position="254"/>
    </location>
</feature>
<dbReference type="RefSeq" id="WP_338402904.1">
    <property type="nucleotide sequence ID" value="NZ_CP059066.1"/>
</dbReference>
<evidence type="ECO:0000256" key="8">
    <source>
        <dbReference type="ARBA" id="ARBA00022679"/>
    </source>
</evidence>
<proteinExistence type="inferred from homology"/>
<evidence type="ECO:0000313" key="12">
    <source>
        <dbReference type="EMBL" id="QSQ09628.1"/>
    </source>
</evidence>
<dbReference type="GO" id="GO:0030170">
    <property type="term" value="F:pyridoxal phosphate binding"/>
    <property type="evidence" value="ECO:0007669"/>
    <property type="project" value="UniProtKB-UniRule"/>
</dbReference>
<dbReference type="GO" id="GO:0005737">
    <property type="term" value="C:cytoplasm"/>
    <property type="evidence" value="ECO:0007669"/>
    <property type="project" value="UniProtKB-SubCell"/>
</dbReference>
<dbReference type="NCBIfam" id="TIGR01885">
    <property type="entry name" value="Orn_aminotrans"/>
    <property type="match status" value="1"/>
</dbReference>
<keyword evidence="9 11" id="KW-0663">Pyridoxal phosphate</keyword>
<dbReference type="FunFam" id="3.40.640.10:FF:000011">
    <property type="entry name" value="Ornithine aminotransferase"/>
    <property type="match status" value="1"/>
</dbReference>
<dbReference type="CDD" id="cd00610">
    <property type="entry name" value="OAT_like"/>
    <property type="match status" value="1"/>
</dbReference>
<dbReference type="NCBIfam" id="NF003145">
    <property type="entry name" value="PRK04073.1"/>
    <property type="match status" value="1"/>
</dbReference>
<name>A0A8A0RPY8_9FIRM</name>
<keyword evidence="7 11" id="KW-0641">Proline biosynthesis</keyword>
<reference evidence="12" key="1">
    <citation type="submission" date="2020-07" db="EMBL/GenBank/DDBJ databases">
        <title>Koleobacter methoxysyntrophicus gen. nov., sp. nov., a novel anaerobic bacterium isolated from deep subsurface oil field and proposal of Koleobacterales ord. nov. in the phylum Firmicutes.</title>
        <authorList>
            <person name="Sakamoto S."/>
            <person name="Tamaki H."/>
        </authorList>
    </citation>
    <scope>NUCLEOTIDE SEQUENCE</scope>
    <source>
        <strain evidence="12">NRmbB1</strain>
    </source>
</reference>
<dbReference type="EC" id="2.6.1.13" evidence="3 11"/>
<evidence type="ECO:0000256" key="6">
    <source>
        <dbReference type="ARBA" id="ARBA00022605"/>
    </source>
</evidence>
<dbReference type="InterPro" id="IPR010164">
    <property type="entry name" value="Orn_aminotrans"/>
</dbReference>
<dbReference type="PIRSF" id="PIRSF000521">
    <property type="entry name" value="Transaminase_4ab_Lys_Orn"/>
    <property type="match status" value="1"/>
</dbReference>
<evidence type="ECO:0000256" key="7">
    <source>
        <dbReference type="ARBA" id="ARBA00022650"/>
    </source>
</evidence>
<sequence>MQTKEILELTNRYCAPNYLPLPIVITKAEGVWVEDPEGNRYLDMLSSYSALNQGHRHPKIIEAAKKQLDKVTLTSRAFHNDQLGPFCKRLAELTGKEKVLAMNTGAEAVETAIKCARRWAYDVKKVPEDKAEIIVCDGNFHGRTVTIISFSSTPEYTRGFGPKTPGFVNIPYGDLDALKKAINPNTAAFLVEPIQGEAGVVIPPENFLKEAYKVCKENNVLFIADEIQTGFGRTGKLFACDWESVKPDLYVLGKALGGGVVPISAVTGDKELLDLFEPGSHGSTFGGNPLACACALAAMDVLIEEKLPERSLELGEYLKGQLKKINNPEIKEIRGKGLFIGVELTTKARPYCEALMKEGILCKETHENVIRFAPPLVIKKEELDWALERVKKVLEK</sequence>
<dbReference type="HAMAP" id="MF_01689">
    <property type="entry name" value="Ornith_aminotrans_3"/>
    <property type="match status" value="1"/>
</dbReference>
<dbReference type="Pfam" id="PF00202">
    <property type="entry name" value="Aminotran_3"/>
    <property type="match status" value="1"/>
</dbReference>
<dbReference type="Proteomes" id="UP000662904">
    <property type="component" value="Chromosome"/>
</dbReference>
<dbReference type="Gene3D" id="3.90.1150.10">
    <property type="entry name" value="Aspartate Aminotransferase, domain 1"/>
    <property type="match status" value="1"/>
</dbReference>
<dbReference type="InterPro" id="IPR049704">
    <property type="entry name" value="Aminotrans_3_PPA_site"/>
</dbReference>
<gene>
    <name evidence="11 12" type="primary">rocD</name>
    <name evidence="12" type="ORF">H0A61_02005</name>
</gene>
<dbReference type="InterPro" id="IPR005814">
    <property type="entry name" value="Aminotrans_3"/>
</dbReference>
<evidence type="ECO:0000256" key="10">
    <source>
        <dbReference type="ARBA" id="ARBA00030587"/>
    </source>
</evidence>
<keyword evidence="8 11" id="KW-0808">Transferase</keyword>
<comment type="pathway">
    <text evidence="2 11">Amino-acid biosynthesis; L-proline biosynthesis; L-glutamate 5-semialdehyde from L-ornithine: step 1/1.</text>
</comment>
<evidence type="ECO:0000256" key="11">
    <source>
        <dbReference type="HAMAP-Rule" id="MF_01689"/>
    </source>
</evidence>
<keyword evidence="4 11" id="KW-0963">Cytoplasm</keyword>
<comment type="similarity">
    <text evidence="11">Belongs to the class-III pyridoxal-phosphate-dependent aminotransferase family. OAT subfamily.</text>
</comment>
<comment type="function">
    <text evidence="11">Catalyzes the interconversion of ornithine to glutamate semialdehyde.</text>
</comment>
<comment type="cofactor">
    <cofactor evidence="1 11">
        <name>pyridoxal 5'-phosphate</name>
        <dbReference type="ChEBI" id="CHEBI:597326"/>
    </cofactor>
</comment>
<keyword evidence="6 11" id="KW-0028">Amino-acid biosynthesis</keyword>
<comment type="subcellular location">
    <subcellularLocation>
        <location evidence="11">Cytoplasm</location>
    </subcellularLocation>
</comment>
<dbReference type="EMBL" id="CP059066">
    <property type="protein sequence ID" value="QSQ09628.1"/>
    <property type="molecule type" value="Genomic_DNA"/>
</dbReference>
<keyword evidence="13" id="KW-1185">Reference proteome</keyword>
<organism evidence="12 13">
    <name type="scientific">Koleobacter methoxysyntrophicus</name>
    <dbReference type="NCBI Taxonomy" id="2751313"/>
    <lineage>
        <taxon>Bacteria</taxon>
        <taxon>Bacillati</taxon>
        <taxon>Bacillota</taxon>
        <taxon>Clostridia</taxon>
        <taxon>Koleobacterales</taxon>
        <taxon>Koleobacteraceae</taxon>
        <taxon>Koleobacter</taxon>
    </lineage>
</organism>
<dbReference type="InterPro" id="IPR015422">
    <property type="entry name" value="PyrdxlP-dep_Trfase_small"/>
</dbReference>
<evidence type="ECO:0000313" key="13">
    <source>
        <dbReference type="Proteomes" id="UP000662904"/>
    </source>
</evidence>
<dbReference type="GO" id="GO:0042802">
    <property type="term" value="F:identical protein binding"/>
    <property type="evidence" value="ECO:0007669"/>
    <property type="project" value="TreeGrafter"/>
</dbReference>
<keyword evidence="5 11" id="KW-0032">Aminotransferase</keyword>
<evidence type="ECO:0000256" key="9">
    <source>
        <dbReference type="ARBA" id="ARBA00022898"/>
    </source>
</evidence>
<dbReference type="GO" id="GO:0055129">
    <property type="term" value="P:L-proline biosynthetic process"/>
    <property type="evidence" value="ECO:0007669"/>
    <property type="project" value="UniProtKB-UniRule"/>
</dbReference>
<dbReference type="InterPro" id="IPR015424">
    <property type="entry name" value="PyrdxlP-dep_Trfase"/>
</dbReference>
<evidence type="ECO:0000256" key="3">
    <source>
        <dbReference type="ARBA" id="ARBA00012924"/>
    </source>
</evidence>
<comment type="catalytic activity">
    <reaction evidence="11">
        <text>a 2-oxocarboxylate + L-ornithine = L-glutamate 5-semialdehyde + an L-alpha-amino acid</text>
        <dbReference type="Rhea" id="RHEA:13877"/>
        <dbReference type="ChEBI" id="CHEBI:35179"/>
        <dbReference type="ChEBI" id="CHEBI:46911"/>
        <dbReference type="ChEBI" id="CHEBI:58066"/>
        <dbReference type="ChEBI" id="CHEBI:59869"/>
        <dbReference type="EC" id="2.6.1.13"/>
    </reaction>
</comment>
<dbReference type="PANTHER" id="PTHR11986:SF18">
    <property type="entry name" value="ORNITHINE AMINOTRANSFERASE, MITOCHONDRIAL"/>
    <property type="match status" value="1"/>
</dbReference>
<dbReference type="InterPro" id="IPR034757">
    <property type="entry name" value="Ornith_aminotrans_bact"/>
</dbReference>
<evidence type="ECO:0000256" key="5">
    <source>
        <dbReference type="ARBA" id="ARBA00022576"/>
    </source>
</evidence>
<dbReference type="SUPFAM" id="SSF53383">
    <property type="entry name" value="PLP-dependent transferases"/>
    <property type="match status" value="1"/>
</dbReference>
<dbReference type="AlphaFoldDB" id="A0A8A0RPY8"/>
<protein>
    <recommendedName>
        <fullName evidence="3 11">Ornithine aminotransferase</fullName>
        <shortName evidence="11">OAT</shortName>
        <ecNumber evidence="3 11">2.6.1.13</ecNumber>
    </recommendedName>
    <alternativeName>
        <fullName evidence="10 11">Ornithine--oxo-acid aminotransferase</fullName>
    </alternativeName>
</protein>
<dbReference type="PANTHER" id="PTHR11986">
    <property type="entry name" value="AMINOTRANSFERASE CLASS III"/>
    <property type="match status" value="1"/>
</dbReference>
<accession>A0A8A0RPY8</accession>
<dbReference type="GO" id="GO:0004587">
    <property type="term" value="F:ornithine aminotransferase activity"/>
    <property type="evidence" value="ECO:0007669"/>
    <property type="project" value="UniProtKB-UniRule"/>
</dbReference>
<dbReference type="PROSITE" id="PS00600">
    <property type="entry name" value="AA_TRANSFER_CLASS_3"/>
    <property type="match status" value="1"/>
</dbReference>